<protein>
    <recommendedName>
        <fullName evidence="2">Urease accessory protein UreH-like transmembrane domain-containing protein</fullName>
    </recommendedName>
</protein>
<feature type="transmembrane region" description="Helical" evidence="1">
    <location>
        <begin position="143"/>
        <end position="169"/>
    </location>
</feature>
<gene>
    <name evidence="3" type="ORF">CK203_019966</name>
</gene>
<sequence>MERLIHSSSSLLSKPFLKPAHSPHRLSRNDALPFRLSFLKRPDFVQLGSAFCALENSSSSSSSSSFRRLKFHAHCSKKGPSFSSSPDPDVSSTPGSHFLKRIVGAASNQQKVCCVLPSYRTNELASPYSHKFMRVWRKHHCKAVPTAVITAGAVLLVSALFVLLVHPIITSSAYATGFSAASADQTTLAALAPLSIGRTRVESALVGALWGCGHDAGQLIFGLLFLLLKDRPSYRDSPHMGHKKCSSCWERRKLGFATFATGIVHGLQPDALMIILPALALPSRIAGAAFLGMFLIGTVVAMGSYTVFIGSCSQALKERVPRVTEKLTWASSLVAIALGLAIIFQPVFWVQPLLTYLIVFGTKPLTKLRKELSISTRIFIHLFFLTWKFIFHTQRISLEFSWSTM</sequence>
<evidence type="ECO:0000313" key="3">
    <source>
        <dbReference type="EMBL" id="RVX03436.1"/>
    </source>
</evidence>
<reference evidence="3 4" key="1">
    <citation type="journal article" date="2018" name="PLoS Genet.">
        <title>Population sequencing reveals clonal diversity and ancestral inbreeding in the grapevine cultivar Chardonnay.</title>
        <authorList>
            <person name="Roach M.J."/>
            <person name="Johnson D.L."/>
            <person name="Bohlmann J."/>
            <person name="van Vuuren H.J."/>
            <person name="Jones S.J."/>
            <person name="Pretorius I.S."/>
            <person name="Schmidt S.A."/>
            <person name="Borneman A.R."/>
        </authorList>
    </citation>
    <scope>NUCLEOTIDE SEQUENCE [LARGE SCALE GENOMIC DNA]</scope>
    <source>
        <strain evidence="4">cv. Chardonnay</strain>
        <tissue evidence="3">Leaf</tissue>
    </source>
</reference>
<dbReference type="PANTHER" id="PTHR33876:SF4">
    <property type="entry name" value="CHLOROPLAST PROTEIN FOR GROWTH AND FERTILITY 2"/>
    <property type="match status" value="1"/>
</dbReference>
<evidence type="ECO:0000259" key="2">
    <source>
        <dbReference type="Pfam" id="PF13386"/>
    </source>
</evidence>
<comment type="caution">
    <text evidence="3">The sequence shown here is derived from an EMBL/GenBank/DDBJ whole genome shotgun (WGS) entry which is preliminary data.</text>
</comment>
<keyword evidence="1" id="KW-1133">Transmembrane helix</keyword>
<keyword evidence="1" id="KW-0812">Transmembrane</keyword>
<proteinExistence type="predicted"/>
<dbReference type="InterPro" id="IPR052776">
    <property type="entry name" value="Chloro_ReproSupport/MetalTrans"/>
</dbReference>
<accession>A0A438J3E5</accession>
<feature type="transmembrane region" description="Helical" evidence="1">
    <location>
        <begin position="329"/>
        <end position="354"/>
    </location>
</feature>
<dbReference type="Proteomes" id="UP000288805">
    <property type="component" value="Unassembled WGS sequence"/>
</dbReference>
<feature type="transmembrane region" description="Helical" evidence="1">
    <location>
        <begin position="254"/>
        <end position="279"/>
    </location>
</feature>
<name>A0A438J3E5_VITVI</name>
<dbReference type="Pfam" id="PF13386">
    <property type="entry name" value="DsbD_2"/>
    <property type="match status" value="1"/>
</dbReference>
<feature type="transmembrane region" description="Helical" evidence="1">
    <location>
        <begin position="208"/>
        <end position="228"/>
    </location>
</feature>
<dbReference type="InterPro" id="IPR039447">
    <property type="entry name" value="UreH-like_TM_dom"/>
</dbReference>
<feature type="transmembrane region" description="Helical" evidence="1">
    <location>
        <begin position="374"/>
        <end position="391"/>
    </location>
</feature>
<feature type="domain" description="Urease accessory protein UreH-like transmembrane" evidence="2">
    <location>
        <begin position="220"/>
        <end position="325"/>
    </location>
</feature>
<dbReference type="EMBL" id="QGNW01000066">
    <property type="protein sequence ID" value="RVX03436.1"/>
    <property type="molecule type" value="Genomic_DNA"/>
</dbReference>
<dbReference type="AlphaFoldDB" id="A0A438J3E5"/>
<dbReference type="PANTHER" id="PTHR33876">
    <property type="entry name" value="UNNAMED PRODUCT"/>
    <property type="match status" value="1"/>
</dbReference>
<evidence type="ECO:0000256" key="1">
    <source>
        <dbReference type="SAM" id="Phobius"/>
    </source>
</evidence>
<evidence type="ECO:0000313" key="4">
    <source>
        <dbReference type="Proteomes" id="UP000288805"/>
    </source>
</evidence>
<organism evidence="3 4">
    <name type="scientific">Vitis vinifera</name>
    <name type="common">Grape</name>
    <dbReference type="NCBI Taxonomy" id="29760"/>
    <lineage>
        <taxon>Eukaryota</taxon>
        <taxon>Viridiplantae</taxon>
        <taxon>Streptophyta</taxon>
        <taxon>Embryophyta</taxon>
        <taxon>Tracheophyta</taxon>
        <taxon>Spermatophyta</taxon>
        <taxon>Magnoliopsida</taxon>
        <taxon>eudicotyledons</taxon>
        <taxon>Gunneridae</taxon>
        <taxon>Pentapetalae</taxon>
        <taxon>rosids</taxon>
        <taxon>Vitales</taxon>
        <taxon>Vitaceae</taxon>
        <taxon>Viteae</taxon>
        <taxon>Vitis</taxon>
    </lineage>
</organism>
<keyword evidence="1" id="KW-0472">Membrane</keyword>
<feature type="transmembrane region" description="Helical" evidence="1">
    <location>
        <begin position="285"/>
        <end position="308"/>
    </location>
</feature>